<name>A0ABP0QAU3_9DINO</name>
<dbReference type="EMBL" id="CAXAMN010024295">
    <property type="protein sequence ID" value="CAK9085364.1"/>
    <property type="molecule type" value="Genomic_DNA"/>
</dbReference>
<keyword evidence="2" id="KW-0732">Signal</keyword>
<feature type="chain" id="PRO_5045430690" description="JmjC domain-containing protein" evidence="2">
    <location>
        <begin position="39"/>
        <end position="826"/>
    </location>
</feature>
<dbReference type="Pfam" id="PF02373">
    <property type="entry name" value="JmjC"/>
    <property type="match status" value="1"/>
</dbReference>
<dbReference type="InterPro" id="IPR050910">
    <property type="entry name" value="JMJD6_ArgDemeth/LysHydrox"/>
</dbReference>
<organism evidence="4 5">
    <name type="scientific">Durusdinium trenchii</name>
    <dbReference type="NCBI Taxonomy" id="1381693"/>
    <lineage>
        <taxon>Eukaryota</taxon>
        <taxon>Sar</taxon>
        <taxon>Alveolata</taxon>
        <taxon>Dinophyceae</taxon>
        <taxon>Suessiales</taxon>
        <taxon>Symbiodiniaceae</taxon>
        <taxon>Durusdinium</taxon>
    </lineage>
</organism>
<feature type="domain" description="JmjC" evidence="3">
    <location>
        <begin position="214"/>
        <end position="388"/>
    </location>
</feature>
<feature type="transmembrane region" description="Helical" evidence="1">
    <location>
        <begin position="508"/>
        <end position="529"/>
    </location>
</feature>
<keyword evidence="1" id="KW-0472">Membrane</keyword>
<evidence type="ECO:0000313" key="4">
    <source>
        <dbReference type="EMBL" id="CAK9085364.1"/>
    </source>
</evidence>
<keyword evidence="5" id="KW-1185">Reference proteome</keyword>
<comment type="caution">
    <text evidence="4">The sequence shown here is derived from an EMBL/GenBank/DDBJ whole genome shotgun (WGS) entry which is preliminary data.</text>
</comment>
<dbReference type="SUPFAM" id="SSF51197">
    <property type="entry name" value="Clavaminate synthase-like"/>
    <property type="match status" value="1"/>
</dbReference>
<dbReference type="PANTHER" id="PTHR12480">
    <property type="entry name" value="ARGININE DEMETHYLASE AND LYSYL-HYDROXYLASE JMJD"/>
    <property type="match status" value="1"/>
</dbReference>
<evidence type="ECO:0000313" key="5">
    <source>
        <dbReference type="Proteomes" id="UP001642484"/>
    </source>
</evidence>
<keyword evidence="1" id="KW-1133">Transmembrane helix</keyword>
<accession>A0ABP0QAU3</accession>
<feature type="signal peptide" evidence="2">
    <location>
        <begin position="1"/>
        <end position="38"/>
    </location>
</feature>
<dbReference type="InterPro" id="IPR003347">
    <property type="entry name" value="JmjC_dom"/>
</dbReference>
<dbReference type="PROSITE" id="PS51184">
    <property type="entry name" value="JMJC"/>
    <property type="match status" value="1"/>
</dbReference>
<dbReference type="PANTHER" id="PTHR12480:SF6">
    <property type="entry name" value="2-OXOGLUTARATE AND IRON-DEPENDENT OXYGENASE JMJD4"/>
    <property type="match status" value="1"/>
</dbReference>
<reference evidence="4 5" key="1">
    <citation type="submission" date="2024-02" db="EMBL/GenBank/DDBJ databases">
        <authorList>
            <person name="Chen Y."/>
            <person name="Shah S."/>
            <person name="Dougan E. K."/>
            <person name="Thang M."/>
            <person name="Chan C."/>
        </authorList>
    </citation>
    <scope>NUCLEOTIDE SEQUENCE [LARGE SCALE GENOMIC DNA]</scope>
</reference>
<keyword evidence="1" id="KW-0812">Transmembrane</keyword>
<proteinExistence type="predicted"/>
<gene>
    <name evidence="4" type="ORF">CCMP2556_LOCUS41452</name>
</gene>
<evidence type="ECO:0000256" key="2">
    <source>
        <dbReference type="SAM" id="SignalP"/>
    </source>
</evidence>
<protein>
    <recommendedName>
        <fullName evidence="3">JmjC domain-containing protein</fullName>
    </recommendedName>
</protein>
<dbReference type="Proteomes" id="UP001642484">
    <property type="component" value="Unassembled WGS sequence"/>
</dbReference>
<evidence type="ECO:0000259" key="3">
    <source>
        <dbReference type="PROSITE" id="PS51184"/>
    </source>
</evidence>
<dbReference type="Gene3D" id="2.60.120.650">
    <property type="entry name" value="Cupin"/>
    <property type="match status" value="1"/>
</dbReference>
<sequence length="826" mass="91798">MQAVSLRPPRCPAATCGASLCGLESWLLVVAFLESCEALSKDSAALASASSTLARTLGDEAAWREAVLERARCAGAEELRFEGTWRRTFLCIHQREAGCSATTLQWSCRCGVLWSCAPRKRADPKVLKKVRNWIEGVSAWVCPEQPCHFQEVQLGHFFAGWPGAWTPWRLRKTFGPRRFRVALPGAGEVYRMELDHFLRYAFESSISDSQPPRWDAEPLYLFDPKPPLALRPLRQPQLSTQLDLARERGCPVAEALRKLARGWLLIGGPGSGSRFHVDAFGTGAWSATLCGAKRWALYPPGRRPPGLLDMGPGRFAAPAPIFWFSEVLPQLKSHERPMELVTKAGDLLYIPPNWWHSVLNLTVTVAFTRNVAYGDLAADPLLGSLAEAKRSGRHRCKSSAPHSWFQAYFRDRKDASRVVRYQSSWRSFRRSDVPPTDPGVVHMAWSVMPESGGAEGSGRWPKRWPNGGAEEKVSIRQIGQAVLASGEKGQALTVERQEAQATVLTSCLPYLIIICLSSYVVGFVAILVMDTCWTRVIELDYGALGMNVVTFIGIFKKVMSDAKFRSKISDQHLALIFYLPWICITALQNWGYRCGHETSTLTAVQCCSRRNMKNNKRSSEQLADQVGLEMFFLCLVGLGASASAQSLVAWSLTNAKRAEEAMSALAAARQDLLETWRQQDQLFYDLMATTHLKGQNGLRQKRAAKPKVTSWPWHWAGQALPAPGTPEGVNHLNHLDGAMTAVDYVPEKEAVILLFKGLKGRQNEHLEQLASGCMTCAMYDAEARGACVLERAKLSNEHQRQMLIGTGQSLEPDTIKDVLLFLMART</sequence>
<dbReference type="SMART" id="SM00558">
    <property type="entry name" value="JmjC"/>
    <property type="match status" value="1"/>
</dbReference>
<evidence type="ECO:0000256" key="1">
    <source>
        <dbReference type="SAM" id="Phobius"/>
    </source>
</evidence>